<dbReference type="GO" id="GO:0005737">
    <property type="term" value="C:cytoplasm"/>
    <property type="evidence" value="ECO:0007669"/>
    <property type="project" value="UniProtKB-ARBA"/>
</dbReference>
<dbReference type="PANTHER" id="PTHR12919:SF20">
    <property type="entry name" value="SMALL RIBOSOMAL SUBUNIT PROTEIN BS16M"/>
    <property type="match status" value="1"/>
</dbReference>
<dbReference type="NCBIfam" id="TIGR00002">
    <property type="entry name" value="S16"/>
    <property type="match status" value="1"/>
</dbReference>
<dbReference type="FunFam" id="3.30.1320.10:FF:000002">
    <property type="entry name" value="30S ribosomal protein S16"/>
    <property type="match status" value="1"/>
</dbReference>
<dbReference type="Proteomes" id="UP000620366">
    <property type="component" value="Unassembled WGS sequence"/>
</dbReference>
<dbReference type="HAMAP" id="MF_00385">
    <property type="entry name" value="Ribosomal_bS16"/>
    <property type="match status" value="1"/>
</dbReference>
<dbReference type="GO" id="GO:0003735">
    <property type="term" value="F:structural constituent of ribosome"/>
    <property type="evidence" value="ECO:0007669"/>
    <property type="project" value="InterPro"/>
</dbReference>
<dbReference type="GO" id="GO:0015935">
    <property type="term" value="C:small ribosomal subunit"/>
    <property type="evidence" value="ECO:0007669"/>
    <property type="project" value="TreeGrafter"/>
</dbReference>
<dbReference type="Pfam" id="PF00886">
    <property type="entry name" value="Ribosomal_S16"/>
    <property type="match status" value="1"/>
</dbReference>
<proteinExistence type="inferred from homology"/>
<evidence type="ECO:0000256" key="1">
    <source>
        <dbReference type="ARBA" id="ARBA00022980"/>
    </source>
</evidence>
<dbReference type="InterPro" id="IPR023803">
    <property type="entry name" value="Ribosomal_bS16_dom_sf"/>
</dbReference>
<comment type="similarity">
    <text evidence="3">Belongs to the bacterial ribosomal protein bS16 family.</text>
</comment>
<evidence type="ECO:0000256" key="2">
    <source>
        <dbReference type="ARBA" id="ARBA00023274"/>
    </source>
</evidence>
<dbReference type="AlphaFoldDB" id="A0A926DBR3"/>
<reference evidence="4" key="1">
    <citation type="submission" date="2020-08" db="EMBL/GenBank/DDBJ databases">
        <title>Genome public.</title>
        <authorList>
            <person name="Liu C."/>
            <person name="Sun Q."/>
        </authorList>
    </citation>
    <scope>NUCLEOTIDE SEQUENCE</scope>
    <source>
        <strain evidence="4">BX7</strain>
    </source>
</reference>
<dbReference type="InterPro" id="IPR020592">
    <property type="entry name" value="Ribosomal_bS16_CS"/>
</dbReference>
<accession>A0A926DBR3</accession>
<dbReference type="GO" id="GO:0006412">
    <property type="term" value="P:translation"/>
    <property type="evidence" value="ECO:0007669"/>
    <property type="project" value="UniProtKB-UniRule"/>
</dbReference>
<keyword evidence="1 3" id="KW-0689">Ribosomal protein</keyword>
<evidence type="ECO:0000313" key="5">
    <source>
        <dbReference type="Proteomes" id="UP000620366"/>
    </source>
</evidence>
<evidence type="ECO:0000256" key="3">
    <source>
        <dbReference type="HAMAP-Rule" id="MF_00385"/>
    </source>
</evidence>
<dbReference type="EMBL" id="JACRSP010000001">
    <property type="protein sequence ID" value="MBC8535168.1"/>
    <property type="molecule type" value="Genomic_DNA"/>
</dbReference>
<sequence length="80" mass="9108">MAVKIRLKRMGAKKNPFYRIVVADSRYPRDGRFIEEVGTYNPMTEPSEVKVDAEKVKKWISNGAQPTDTVKVLLKKNGVL</sequence>
<organism evidence="4 5">
    <name type="scientific">Feifania hominis</name>
    <dbReference type="NCBI Taxonomy" id="2763660"/>
    <lineage>
        <taxon>Bacteria</taxon>
        <taxon>Bacillati</taxon>
        <taxon>Bacillota</taxon>
        <taxon>Clostridia</taxon>
        <taxon>Eubacteriales</taxon>
        <taxon>Feifaniaceae</taxon>
        <taxon>Feifania</taxon>
    </lineage>
</organism>
<dbReference type="InterPro" id="IPR000307">
    <property type="entry name" value="Ribosomal_bS16"/>
</dbReference>
<dbReference type="PANTHER" id="PTHR12919">
    <property type="entry name" value="30S RIBOSOMAL PROTEIN S16"/>
    <property type="match status" value="1"/>
</dbReference>
<dbReference type="PROSITE" id="PS00732">
    <property type="entry name" value="RIBOSOMAL_S16"/>
    <property type="match status" value="1"/>
</dbReference>
<keyword evidence="5" id="KW-1185">Reference proteome</keyword>
<dbReference type="SUPFAM" id="SSF54565">
    <property type="entry name" value="Ribosomal protein S16"/>
    <property type="match status" value="1"/>
</dbReference>
<name>A0A926DBR3_9FIRM</name>
<protein>
    <recommendedName>
        <fullName evidence="3">Small ribosomal subunit protein bS16</fullName>
    </recommendedName>
</protein>
<comment type="caution">
    <text evidence="4">The sequence shown here is derived from an EMBL/GenBank/DDBJ whole genome shotgun (WGS) entry which is preliminary data.</text>
</comment>
<gene>
    <name evidence="3 4" type="primary">rpsP</name>
    <name evidence="4" type="ORF">H8695_00455</name>
</gene>
<dbReference type="Gene3D" id="3.30.1320.10">
    <property type="match status" value="1"/>
</dbReference>
<evidence type="ECO:0000313" key="4">
    <source>
        <dbReference type="EMBL" id="MBC8535168.1"/>
    </source>
</evidence>
<keyword evidence="2 3" id="KW-0687">Ribonucleoprotein</keyword>
<dbReference type="RefSeq" id="WP_249298805.1">
    <property type="nucleotide sequence ID" value="NZ_JACRSP010000001.1"/>
</dbReference>